<proteinExistence type="inferred from homology"/>
<comment type="caution">
    <text evidence="3">The sequence shown here is derived from an EMBL/GenBank/DDBJ whole genome shotgun (WGS) entry which is preliminary data.</text>
</comment>
<accession>A0ABV7PWA3</accession>
<keyword evidence="4" id="KW-1185">Reference proteome</keyword>
<gene>
    <name evidence="3" type="ORF">ACFO8M_03460</name>
</gene>
<dbReference type="Pfam" id="PF08327">
    <property type="entry name" value="AHSA1"/>
    <property type="match status" value="1"/>
</dbReference>
<comment type="similarity">
    <text evidence="1">Belongs to the AHA1 family.</text>
</comment>
<organism evidence="3 4">
    <name type="scientific">Glycomyces rhizosphaerae</name>
    <dbReference type="NCBI Taxonomy" id="2054422"/>
    <lineage>
        <taxon>Bacteria</taxon>
        <taxon>Bacillati</taxon>
        <taxon>Actinomycetota</taxon>
        <taxon>Actinomycetes</taxon>
        <taxon>Glycomycetales</taxon>
        <taxon>Glycomycetaceae</taxon>
        <taxon>Glycomyces</taxon>
    </lineage>
</organism>
<feature type="domain" description="Activator of Hsp90 ATPase homologue 1/2-like C-terminal" evidence="2">
    <location>
        <begin position="20"/>
        <end position="137"/>
    </location>
</feature>
<dbReference type="Gene3D" id="3.30.530.20">
    <property type="match status" value="1"/>
</dbReference>
<evidence type="ECO:0000313" key="4">
    <source>
        <dbReference type="Proteomes" id="UP001595712"/>
    </source>
</evidence>
<dbReference type="CDD" id="cd07814">
    <property type="entry name" value="SRPBCC_CalC_Aha1-like"/>
    <property type="match status" value="1"/>
</dbReference>
<dbReference type="EMBL" id="JBHRWO010000004">
    <property type="protein sequence ID" value="MFC3491543.1"/>
    <property type="molecule type" value="Genomic_DNA"/>
</dbReference>
<protein>
    <submittedName>
        <fullName evidence="3">SRPBCC domain-containing protein</fullName>
    </submittedName>
</protein>
<reference evidence="4" key="1">
    <citation type="journal article" date="2019" name="Int. J. Syst. Evol. Microbiol.">
        <title>The Global Catalogue of Microorganisms (GCM) 10K type strain sequencing project: providing services to taxonomists for standard genome sequencing and annotation.</title>
        <authorList>
            <consortium name="The Broad Institute Genomics Platform"/>
            <consortium name="The Broad Institute Genome Sequencing Center for Infectious Disease"/>
            <person name="Wu L."/>
            <person name="Ma J."/>
        </authorList>
    </citation>
    <scope>NUCLEOTIDE SEQUENCE [LARGE SCALE GENOMIC DNA]</scope>
    <source>
        <strain evidence="4">CGMCC 4.7396</strain>
    </source>
</reference>
<sequence length="145" mass="15978">MSTNETNPTGFPYTLTAEADAPIAAVWAAWTEDAPYEAWSYSKPGSVQMDPTPNGRYTATVVTPDGQEFPITGRYIEVVENEMLLMGMDTPDGGEEVMRLDLVDLGEDRTRLTISQNCATREEHDMAKEGSQMLLDSCLAYLSKS</sequence>
<evidence type="ECO:0000259" key="2">
    <source>
        <dbReference type="Pfam" id="PF08327"/>
    </source>
</evidence>
<dbReference type="InterPro" id="IPR023393">
    <property type="entry name" value="START-like_dom_sf"/>
</dbReference>
<dbReference type="SUPFAM" id="SSF55961">
    <property type="entry name" value="Bet v1-like"/>
    <property type="match status" value="1"/>
</dbReference>
<dbReference type="Proteomes" id="UP001595712">
    <property type="component" value="Unassembled WGS sequence"/>
</dbReference>
<evidence type="ECO:0000313" key="3">
    <source>
        <dbReference type="EMBL" id="MFC3491543.1"/>
    </source>
</evidence>
<dbReference type="InterPro" id="IPR013538">
    <property type="entry name" value="ASHA1/2-like_C"/>
</dbReference>
<evidence type="ECO:0000256" key="1">
    <source>
        <dbReference type="ARBA" id="ARBA00006817"/>
    </source>
</evidence>
<dbReference type="RefSeq" id="WP_387970515.1">
    <property type="nucleotide sequence ID" value="NZ_JBHRWO010000004.1"/>
</dbReference>
<name>A0ABV7PWA3_9ACTN</name>